<keyword evidence="4" id="KW-0808">Transferase</keyword>
<evidence type="ECO:0000256" key="5">
    <source>
        <dbReference type="ARBA" id="ARBA00022737"/>
    </source>
</evidence>
<keyword evidence="13" id="KW-1185">Reference proteome</keyword>
<evidence type="ECO:0000259" key="11">
    <source>
        <dbReference type="PROSITE" id="PS51698"/>
    </source>
</evidence>
<keyword evidence="8" id="KW-0413">Isomerase</keyword>
<evidence type="ECO:0000313" key="12">
    <source>
        <dbReference type="EMBL" id="TQV92602.1"/>
    </source>
</evidence>
<dbReference type="GO" id="GO:0000209">
    <property type="term" value="P:protein polyubiquitination"/>
    <property type="evidence" value="ECO:0007669"/>
    <property type="project" value="TreeGrafter"/>
</dbReference>
<dbReference type="Gene3D" id="3.30.40.10">
    <property type="entry name" value="Zinc/RING finger domain, C3HC4 (zinc finger)"/>
    <property type="match status" value="1"/>
</dbReference>
<keyword evidence="8" id="KW-0697">Rotamase</keyword>
<dbReference type="GO" id="GO:0005737">
    <property type="term" value="C:cytoplasm"/>
    <property type="evidence" value="ECO:0007669"/>
    <property type="project" value="TreeGrafter"/>
</dbReference>
<evidence type="ECO:0000313" key="13">
    <source>
        <dbReference type="Proteomes" id="UP000315783"/>
    </source>
</evidence>
<accession>A0A545UT21</accession>
<dbReference type="OrthoDB" id="629492at2759"/>
<dbReference type="AlphaFoldDB" id="A0A545UT21"/>
<dbReference type="PANTHER" id="PTHR46803:SF2">
    <property type="entry name" value="E3 UBIQUITIN-PROTEIN LIGASE CHIP"/>
    <property type="match status" value="1"/>
</dbReference>
<protein>
    <recommendedName>
        <fullName evidence="9">E3 ubiquitin-protein ligase CHIP</fullName>
        <ecNumber evidence="2">2.3.2.27</ecNumber>
        <ecNumber evidence="3">5.2.1.8</ecNumber>
    </recommendedName>
    <alternativeName>
        <fullName evidence="10">RING-type E3 ubiquitin transferase CHIP</fullName>
    </alternativeName>
</protein>
<dbReference type="GO" id="GO:0003755">
    <property type="term" value="F:peptidyl-prolyl cis-trans isomerase activity"/>
    <property type="evidence" value="ECO:0007669"/>
    <property type="project" value="UniProtKB-KW"/>
</dbReference>
<dbReference type="EMBL" id="SPUK01000014">
    <property type="protein sequence ID" value="TQV92602.1"/>
    <property type="molecule type" value="Genomic_DNA"/>
</dbReference>
<dbReference type="GO" id="GO:0071218">
    <property type="term" value="P:cellular response to misfolded protein"/>
    <property type="evidence" value="ECO:0007669"/>
    <property type="project" value="TreeGrafter"/>
</dbReference>
<dbReference type="STRING" id="43265.A0A545UT21"/>
<evidence type="ECO:0000256" key="4">
    <source>
        <dbReference type="ARBA" id="ARBA00022679"/>
    </source>
</evidence>
<dbReference type="InterPro" id="IPR045202">
    <property type="entry name" value="CHIP_RING-Ubox"/>
</dbReference>
<gene>
    <name evidence="12" type="ORF">IF1G_08526</name>
</gene>
<dbReference type="EC" id="2.3.2.27" evidence="2"/>
<keyword evidence="6" id="KW-0833">Ubl conjugation pathway</keyword>
<dbReference type="SMART" id="SM00504">
    <property type="entry name" value="Ubox"/>
    <property type="match status" value="1"/>
</dbReference>
<dbReference type="GO" id="GO:0006515">
    <property type="term" value="P:protein quality control for misfolded or incompletely synthesized proteins"/>
    <property type="evidence" value="ECO:0007669"/>
    <property type="project" value="TreeGrafter"/>
</dbReference>
<dbReference type="SUPFAM" id="SSF48452">
    <property type="entry name" value="TPR-like"/>
    <property type="match status" value="1"/>
</dbReference>
<dbReference type="GO" id="GO:0061630">
    <property type="term" value="F:ubiquitin protein ligase activity"/>
    <property type="evidence" value="ECO:0007669"/>
    <property type="project" value="UniProtKB-EC"/>
</dbReference>
<keyword evidence="5" id="KW-0677">Repeat</keyword>
<dbReference type="Proteomes" id="UP000315783">
    <property type="component" value="Unassembled WGS sequence"/>
</dbReference>
<sequence length="278" mass="31460">MSHAIKLKEEGNRHFQQGNYAFAESQYSLAIIEDPKNPTFYTNRAMARLKLRLWDSAAADCRSVLDMPAVASATQIKAHYYLSEALLALKDVDGAHESGVAAHKLCAATNDKSLAAVTAAVLRAKKARWERQEKERVREEEVLERELERLLRVECETSVATLASYGDTVERPFVEAEAAAKQKRLAAVFERARQLSGQERREVPDWAIDDISFGIMVDPVMTKTGKSYERASIMEHLQRYNYDPISREPLTVADLRPNIALREACEEFLEKNGWAADW</sequence>
<dbReference type="CDD" id="cd16654">
    <property type="entry name" value="RING-Ubox_CHIP"/>
    <property type="match status" value="1"/>
</dbReference>
<feature type="domain" description="U-box" evidence="11">
    <location>
        <begin position="202"/>
        <end position="275"/>
    </location>
</feature>
<dbReference type="GO" id="GO:0051087">
    <property type="term" value="F:protein-folding chaperone binding"/>
    <property type="evidence" value="ECO:0007669"/>
    <property type="project" value="TreeGrafter"/>
</dbReference>
<name>A0A545UT21_9HYPO</name>
<evidence type="ECO:0000256" key="6">
    <source>
        <dbReference type="ARBA" id="ARBA00022786"/>
    </source>
</evidence>
<evidence type="ECO:0000256" key="10">
    <source>
        <dbReference type="ARBA" id="ARBA00044543"/>
    </source>
</evidence>
<evidence type="ECO:0000256" key="2">
    <source>
        <dbReference type="ARBA" id="ARBA00012483"/>
    </source>
</evidence>
<dbReference type="InterPro" id="IPR011990">
    <property type="entry name" value="TPR-like_helical_dom_sf"/>
</dbReference>
<evidence type="ECO:0000256" key="7">
    <source>
        <dbReference type="ARBA" id="ARBA00022803"/>
    </source>
</evidence>
<keyword evidence="7" id="KW-0802">TPR repeat</keyword>
<proteinExistence type="predicted"/>
<evidence type="ECO:0000256" key="1">
    <source>
        <dbReference type="ARBA" id="ARBA00000900"/>
    </source>
</evidence>
<dbReference type="GO" id="GO:0043161">
    <property type="term" value="P:proteasome-mediated ubiquitin-dependent protein catabolic process"/>
    <property type="evidence" value="ECO:0007669"/>
    <property type="project" value="TreeGrafter"/>
</dbReference>
<dbReference type="InterPro" id="IPR003613">
    <property type="entry name" value="Ubox_domain"/>
</dbReference>
<organism evidence="12 13">
    <name type="scientific">Cordyceps javanica</name>
    <dbReference type="NCBI Taxonomy" id="43265"/>
    <lineage>
        <taxon>Eukaryota</taxon>
        <taxon>Fungi</taxon>
        <taxon>Dikarya</taxon>
        <taxon>Ascomycota</taxon>
        <taxon>Pezizomycotina</taxon>
        <taxon>Sordariomycetes</taxon>
        <taxon>Hypocreomycetidae</taxon>
        <taxon>Hypocreales</taxon>
        <taxon>Cordycipitaceae</taxon>
        <taxon>Cordyceps</taxon>
    </lineage>
</organism>
<dbReference type="PANTHER" id="PTHR46803">
    <property type="entry name" value="E3 UBIQUITIN-PROTEIN LIGASE CHIP"/>
    <property type="match status" value="1"/>
</dbReference>
<dbReference type="InterPro" id="IPR013083">
    <property type="entry name" value="Znf_RING/FYVE/PHD"/>
</dbReference>
<evidence type="ECO:0000256" key="9">
    <source>
        <dbReference type="ARBA" id="ARBA00044534"/>
    </source>
</evidence>
<dbReference type="EC" id="5.2.1.8" evidence="3"/>
<evidence type="ECO:0000256" key="3">
    <source>
        <dbReference type="ARBA" id="ARBA00013194"/>
    </source>
</evidence>
<dbReference type="PROSITE" id="PS51698">
    <property type="entry name" value="U_BOX"/>
    <property type="match status" value="1"/>
</dbReference>
<evidence type="ECO:0000256" key="8">
    <source>
        <dbReference type="ARBA" id="ARBA00023110"/>
    </source>
</evidence>
<dbReference type="Gene3D" id="1.25.40.10">
    <property type="entry name" value="Tetratricopeptide repeat domain"/>
    <property type="match status" value="1"/>
</dbReference>
<reference evidence="12 13" key="1">
    <citation type="journal article" date="2019" name="Appl. Microbiol. Biotechnol.">
        <title>Genome sequence of Isaria javanica and comparative genome analysis insights into family S53 peptidase evolution in fungal entomopathogens.</title>
        <authorList>
            <person name="Lin R."/>
            <person name="Zhang X."/>
            <person name="Xin B."/>
            <person name="Zou M."/>
            <person name="Gao Y."/>
            <person name="Qin F."/>
            <person name="Hu Q."/>
            <person name="Xie B."/>
            <person name="Cheng X."/>
        </authorList>
    </citation>
    <scope>NUCLEOTIDE SEQUENCE [LARGE SCALE GENOMIC DNA]</scope>
    <source>
        <strain evidence="12 13">IJ1G</strain>
    </source>
</reference>
<dbReference type="Pfam" id="PF04564">
    <property type="entry name" value="U-box"/>
    <property type="match status" value="1"/>
</dbReference>
<comment type="caution">
    <text evidence="12">The sequence shown here is derived from an EMBL/GenBank/DDBJ whole genome shotgun (WGS) entry which is preliminary data.</text>
</comment>
<comment type="catalytic activity">
    <reaction evidence="1">
        <text>S-ubiquitinyl-[E2 ubiquitin-conjugating enzyme]-L-cysteine + [acceptor protein]-L-lysine = [E2 ubiquitin-conjugating enzyme]-L-cysteine + N(6)-ubiquitinyl-[acceptor protein]-L-lysine.</text>
        <dbReference type="EC" id="2.3.2.27"/>
    </reaction>
</comment>
<dbReference type="GO" id="GO:0045862">
    <property type="term" value="P:positive regulation of proteolysis"/>
    <property type="evidence" value="ECO:0007669"/>
    <property type="project" value="TreeGrafter"/>
</dbReference>
<dbReference type="SUPFAM" id="SSF57850">
    <property type="entry name" value="RING/U-box"/>
    <property type="match status" value="1"/>
</dbReference>